<protein>
    <submittedName>
        <fullName evidence="1">Uncharacterized protein</fullName>
    </submittedName>
</protein>
<reference evidence="1" key="2">
    <citation type="journal article" date="2023" name="IMA Fungus">
        <title>Comparative genomic study of the Penicillium genus elucidates a diverse pangenome and 15 lateral gene transfer events.</title>
        <authorList>
            <person name="Petersen C."/>
            <person name="Sorensen T."/>
            <person name="Nielsen M.R."/>
            <person name="Sondergaard T.E."/>
            <person name="Sorensen J.L."/>
            <person name="Fitzpatrick D.A."/>
            <person name="Frisvad J.C."/>
            <person name="Nielsen K.L."/>
        </authorList>
    </citation>
    <scope>NUCLEOTIDE SEQUENCE</scope>
    <source>
        <strain evidence="1">IBT 21472</strain>
    </source>
</reference>
<evidence type="ECO:0000313" key="1">
    <source>
        <dbReference type="EMBL" id="KAJ5303450.1"/>
    </source>
</evidence>
<dbReference type="Proteomes" id="UP001147746">
    <property type="component" value="Unassembled WGS sequence"/>
</dbReference>
<evidence type="ECO:0000313" key="2">
    <source>
        <dbReference type="Proteomes" id="UP001147746"/>
    </source>
</evidence>
<sequence length="70" mass="7872">MYSVLQAVLRFQEQRTNVVSLRELSTDINPGVQAQFGPRRWIPDATKRSDASRILNAPMLATKVLNVSES</sequence>
<comment type="caution">
    <text evidence="1">The sequence shown here is derived from an EMBL/GenBank/DDBJ whole genome shotgun (WGS) entry which is preliminary data.</text>
</comment>
<gene>
    <name evidence="1" type="ORF">N7476_010249</name>
</gene>
<accession>A0A9W9U2Q0</accession>
<name>A0A9W9U2Q0_9EURO</name>
<dbReference type="EMBL" id="JAPZBO010000009">
    <property type="protein sequence ID" value="KAJ5303450.1"/>
    <property type="molecule type" value="Genomic_DNA"/>
</dbReference>
<organism evidence="1 2">
    <name type="scientific">Penicillium atrosanguineum</name>
    <dbReference type="NCBI Taxonomy" id="1132637"/>
    <lineage>
        <taxon>Eukaryota</taxon>
        <taxon>Fungi</taxon>
        <taxon>Dikarya</taxon>
        <taxon>Ascomycota</taxon>
        <taxon>Pezizomycotina</taxon>
        <taxon>Eurotiomycetes</taxon>
        <taxon>Eurotiomycetidae</taxon>
        <taxon>Eurotiales</taxon>
        <taxon>Aspergillaceae</taxon>
        <taxon>Penicillium</taxon>
    </lineage>
</organism>
<dbReference type="AlphaFoldDB" id="A0A9W9U2Q0"/>
<reference evidence="1" key="1">
    <citation type="submission" date="2022-12" db="EMBL/GenBank/DDBJ databases">
        <authorList>
            <person name="Petersen C."/>
        </authorList>
    </citation>
    <scope>NUCLEOTIDE SEQUENCE</scope>
    <source>
        <strain evidence="1">IBT 21472</strain>
    </source>
</reference>
<keyword evidence="2" id="KW-1185">Reference proteome</keyword>
<proteinExistence type="predicted"/>